<evidence type="ECO:0000313" key="2">
    <source>
        <dbReference type="EnsemblMetazoa" id="tetur11g03420.1"/>
    </source>
</evidence>
<evidence type="ECO:0000256" key="1">
    <source>
        <dbReference type="SAM" id="Phobius"/>
    </source>
</evidence>
<reference evidence="3" key="1">
    <citation type="submission" date="2011-08" db="EMBL/GenBank/DDBJ databases">
        <authorList>
            <person name="Rombauts S."/>
        </authorList>
    </citation>
    <scope>NUCLEOTIDE SEQUENCE</scope>
    <source>
        <strain evidence="3">London</strain>
    </source>
</reference>
<reference evidence="2" key="2">
    <citation type="submission" date="2015-06" db="UniProtKB">
        <authorList>
            <consortium name="EnsemblMetazoa"/>
        </authorList>
    </citation>
    <scope>IDENTIFICATION</scope>
</reference>
<dbReference type="Proteomes" id="UP000015104">
    <property type="component" value="Unassembled WGS sequence"/>
</dbReference>
<keyword evidence="3" id="KW-1185">Reference proteome</keyword>
<dbReference type="AlphaFoldDB" id="T1KH81"/>
<organism evidence="2 3">
    <name type="scientific">Tetranychus urticae</name>
    <name type="common">Two-spotted spider mite</name>
    <dbReference type="NCBI Taxonomy" id="32264"/>
    <lineage>
        <taxon>Eukaryota</taxon>
        <taxon>Metazoa</taxon>
        <taxon>Ecdysozoa</taxon>
        <taxon>Arthropoda</taxon>
        <taxon>Chelicerata</taxon>
        <taxon>Arachnida</taxon>
        <taxon>Acari</taxon>
        <taxon>Acariformes</taxon>
        <taxon>Trombidiformes</taxon>
        <taxon>Prostigmata</taxon>
        <taxon>Eleutherengona</taxon>
        <taxon>Raphignathae</taxon>
        <taxon>Tetranychoidea</taxon>
        <taxon>Tetranychidae</taxon>
        <taxon>Tetranychus</taxon>
    </lineage>
</organism>
<keyword evidence="1" id="KW-1133">Transmembrane helix</keyword>
<dbReference type="EMBL" id="CAEY01000074">
    <property type="status" value="NOT_ANNOTATED_CDS"/>
    <property type="molecule type" value="Genomic_DNA"/>
</dbReference>
<keyword evidence="1" id="KW-0812">Transmembrane</keyword>
<protein>
    <submittedName>
        <fullName evidence="2">Uncharacterized protein</fullName>
    </submittedName>
</protein>
<keyword evidence="1" id="KW-0472">Membrane</keyword>
<name>T1KH81_TETUR</name>
<evidence type="ECO:0000313" key="3">
    <source>
        <dbReference type="Proteomes" id="UP000015104"/>
    </source>
</evidence>
<accession>T1KH81</accession>
<sequence>MFSYNFIYIYAAIIIIFVEWSYGSSYCTNPSTYTCEDGYKPTYQQVRSSLGFICVGSGCDRHLENDKNYCSAAQTYCSDTLFSRNSPVYSFDGTTGVRRCDSKDSCADGEKISAHNLRQFCLEVANSQKDEKLKSQEVQRCNFYKRGSRIEEIRSRGDAYCEYVLLYCNKKHTEY</sequence>
<feature type="transmembrane region" description="Helical" evidence="1">
    <location>
        <begin position="7"/>
        <end position="23"/>
    </location>
</feature>
<dbReference type="EnsemblMetazoa" id="tetur11g03420.1">
    <property type="protein sequence ID" value="tetur11g03420.1"/>
    <property type="gene ID" value="tetur11g03420"/>
</dbReference>
<dbReference type="HOGENOM" id="CLU_1534520_0_0_1"/>
<proteinExistence type="predicted"/>